<evidence type="ECO:0000313" key="8">
    <source>
        <dbReference type="Proteomes" id="UP000199548"/>
    </source>
</evidence>
<evidence type="ECO:0000256" key="3">
    <source>
        <dbReference type="ARBA" id="ARBA00023125"/>
    </source>
</evidence>
<dbReference type="EMBL" id="FOQU01000001">
    <property type="protein sequence ID" value="SFH91632.1"/>
    <property type="molecule type" value="Genomic_DNA"/>
</dbReference>
<dbReference type="Proteomes" id="UP000199548">
    <property type="component" value="Unassembled WGS sequence"/>
</dbReference>
<dbReference type="PRINTS" id="PR00032">
    <property type="entry name" value="HTHARAC"/>
</dbReference>
<dbReference type="SMART" id="SM00342">
    <property type="entry name" value="HTH_ARAC"/>
    <property type="match status" value="1"/>
</dbReference>
<evidence type="ECO:0000256" key="5">
    <source>
        <dbReference type="ARBA" id="ARBA00023163"/>
    </source>
</evidence>
<dbReference type="InterPro" id="IPR009057">
    <property type="entry name" value="Homeodomain-like_sf"/>
</dbReference>
<accession>A0A1I3DY15</accession>
<dbReference type="InterPro" id="IPR020449">
    <property type="entry name" value="Tscrpt_reg_AraC-type_HTH"/>
</dbReference>
<dbReference type="PROSITE" id="PS00041">
    <property type="entry name" value="HTH_ARAC_FAMILY_1"/>
    <property type="match status" value="1"/>
</dbReference>
<dbReference type="Pfam" id="PF02311">
    <property type="entry name" value="AraC_binding"/>
    <property type="match status" value="1"/>
</dbReference>
<keyword evidence="4" id="KW-0010">Activator</keyword>
<dbReference type="InterPro" id="IPR018062">
    <property type="entry name" value="HTH_AraC-typ_CS"/>
</dbReference>
<dbReference type="STRING" id="420953.SAMN05192543_101583"/>
<dbReference type="AlphaFoldDB" id="A0A1I3DY15"/>
<keyword evidence="2" id="KW-0805">Transcription regulation</keyword>
<dbReference type="PANTHER" id="PTHR11019">
    <property type="entry name" value="HTH-TYPE TRANSCRIPTIONAL REGULATOR NIMR"/>
    <property type="match status" value="1"/>
</dbReference>
<evidence type="ECO:0000313" key="7">
    <source>
        <dbReference type="EMBL" id="SFH91632.1"/>
    </source>
</evidence>
<dbReference type="CDD" id="cd06124">
    <property type="entry name" value="cupin_NimR-like_N"/>
    <property type="match status" value="1"/>
</dbReference>
<organism evidence="7 8">
    <name type="scientific">Paraburkholderia megapolitana</name>
    <dbReference type="NCBI Taxonomy" id="420953"/>
    <lineage>
        <taxon>Bacteria</taxon>
        <taxon>Pseudomonadati</taxon>
        <taxon>Pseudomonadota</taxon>
        <taxon>Betaproteobacteria</taxon>
        <taxon>Burkholderiales</taxon>
        <taxon>Burkholderiaceae</taxon>
        <taxon>Paraburkholderia</taxon>
    </lineage>
</organism>
<proteinExistence type="predicted"/>
<evidence type="ECO:0000256" key="1">
    <source>
        <dbReference type="ARBA" id="ARBA00022491"/>
    </source>
</evidence>
<dbReference type="GO" id="GO:0003700">
    <property type="term" value="F:DNA-binding transcription factor activity"/>
    <property type="evidence" value="ECO:0007669"/>
    <property type="project" value="InterPro"/>
</dbReference>
<dbReference type="InterPro" id="IPR018060">
    <property type="entry name" value="HTH_AraC"/>
</dbReference>
<dbReference type="FunFam" id="1.10.10.60:FF:000132">
    <property type="entry name" value="AraC family transcriptional regulator"/>
    <property type="match status" value="1"/>
</dbReference>
<sequence>MEVTDPDGTDCAAFVVAQHTETLDEPWHASRRLQLLHACDGVLTVRTENGLWVIPPQHALWIAPGLLFRLSSSRPLAWHTLYVDTDDWPSLPDALPGRVVAIDRLADALLRAAARFGADYATDGPDARLMRVLLDRLPQLAAVPLALAYPRDPRIQRIAGVLTTHPADPTVLDDHALAAGVTARTAARLFVKETGQTFGQWRQQLRLLVALERLDTGASVTEVALEVGYSDVSSFIAVFKDLLGETPARYFRQDGR</sequence>
<keyword evidence="3 7" id="KW-0238">DNA-binding</keyword>
<dbReference type="SUPFAM" id="SSF46689">
    <property type="entry name" value="Homeodomain-like"/>
    <property type="match status" value="1"/>
</dbReference>
<feature type="domain" description="HTH araC/xylS-type" evidence="6">
    <location>
        <begin position="156"/>
        <end position="253"/>
    </location>
</feature>
<gene>
    <name evidence="7" type="ORF">SAMN05192543_101583</name>
</gene>
<keyword evidence="8" id="KW-1185">Reference proteome</keyword>
<dbReference type="InterPro" id="IPR003313">
    <property type="entry name" value="AraC-bd"/>
</dbReference>
<evidence type="ECO:0000256" key="2">
    <source>
        <dbReference type="ARBA" id="ARBA00023015"/>
    </source>
</evidence>
<name>A0A1I3DY15_9BURK</name>
<keyword evidence="1" id="KW-0678">Repressor</keyword>
<dbReference type="SUPFAM" id="SSF51182">
    <property type="entry name" value="RmlC-like cupins"/>
    <property type="match status" value="1"/>
</dbReference>
<dbReference type="Pfam" id="PF12833">
    <property type="entry name" value="HTH_18"/>
    <property type="match status" value="1"/>
</dbReference>
<reference evidence="7 8" key="1">
    <citation type="submission" date="2016-10" db="EMBL/GenBank/DDBJ databases">
        <authorList>
            <person name="de Groot N.N."/>
        </authorList>
    </citation>
    <scope>NUCLEOTIDE SEQUENCE [LARGE SCALE GENOMIC DNA]</scope>
    <source>
        <strain evidence="7 8">LMG 23650</strain>
    </source>
</reference>
<keyword evidence="5" id="KW-0804">Transcription</keyword>
<dbReference type="InterPro" id="IPR011051">
    <property type="entry name" value="RmlC_Cupin_sf"/>
</dbReference>
<dbReference type="GO" id="GO:0043565">
    <property type="term" value="F:sequence-specific DNA binding"/>
    <property type="evidence" value="ECO:0007669"/>
    <property type="project" value="InterPro"/>
</dbReference>
<protein>
    <submittedName>
        <fullName evidence="7">AraC-type DNA-binding protein</fullName>
    </submittedName>
</protein>
<evidence type="ECO:0000259" key="6">
    <source>
        <dbReference type="PROSITE" id="PS01124"/>
    </source>
</evidence>
<dbReference type="PROSITE" id="PS01124">
    <property type="entry name" value="HTH_ARAC_FAMILY_2"/>
    <property type="match status" value="1"/>
</dbReference>
<evidence type="ECO:0000256" key="4">
    <source>
        <dbReference type="ARBA" id="ARBA00023159"/>
    </source>
</evidence>
<dbReference type="RefSeq" id="WP_091007131.1">
    <property type="nucleotide sequence ID" value="NZ_CP041743.1"/>
</dbReference>
<dbReference type="OrthoDB" id="9804543at2"/>
<dbReference type="Gene3D" id="1.10.10.60">
    <property type="entry name" value="Homeodomain-like"/>
    <property type="match status" value="1"/>
</dbReference>
<dbReference type="PANTHER" id="PTHR11019:SF159">
    <property type="entry name" value="TRANSCRIPTIONAL REGULATOR-RELATED"/>
    <property type="match status" value="1"/>
</dbReference>